<protein>
    <submittedName>
        <fullName evidence="8">DMT family transporter</fullName>
    </submittedName>
</protein>
<comment type="caution">
    <text evidence="8">The sequence shown here is derived from an EMBL/GenBank/DDBJ whole genome shotgun (WGS) entry which is preliminary data.</text>
</comment>
<feature type="transmembrane region" description="Helical" evidence="6">
    <location>
        <begin position="166"/>
        <end position="187"/>
    </location>
</feature>
<evidence type="ECO:0000313" key="8">
    <source>
        <dbReference type="EMBL" id="MCM8748765.1"/>
    </source>
</evidence>
<name>A0AA41WE94_9BACT</name>
<dbReference type="InterPro" id="IPR050638">
    <property type="entry name" value="AA-Vitamin_Transporters"/>
</dbReference>
<evidence type="ECO:0000256" key="1">
    <source>
        <dbReference type="ARBA" id="ARBA00004141"/>
    </source>
</evidence>
<dbReference type="AlphaFoldDB" id="A0AA41WE94"/>
<keyword evidence="5 6" id="KW-0472">Membrane</keyword>
<feature type="transmembrane region" description="Helical" evidence="6">
    <location>
        <begin position="20"/>
        <end position="42"/>
    </location>
</feature>
<evidence type="ECO:0000256" key="3">
    <source>
        <dbReference type="ARBA" id="ARBA00022692"/>
    </source>
</evidence>
<keyword evidence="3 6" id="KW-0812">Transmembrane</keyword>
<dbReference type="EMBL" id="JAMSLR010000003">
    <property type="protein sequence ID" value="MCM8748765.1"/>
    <property type="molecule type" value="Genomic_DNA"/>
</dbReference>
<accession>A0AA41WE94</accession>
<feature type="transmembrane region" description="Helical" evidence="6">
    <location>
        <begin position="225"/>
        <end position="244"/>
    </location>
</feature>
<keyword evidence="4 6" id="KW-1133">Transmembrane helix</keyword>
<evidence type="ECO:0000256" key="6">
    <source>
        <dbReference type="SAM" id="Phobius"/>
    </source>
</evidence>
<keyword evidence="9" id="KW-1185">Reference proteome</keyword>
<evidence type="ECO:0000313" key="9">
    <source>
        <dbReference type="Proteomes" id="UP001165306"/>
    </source>
</evidence>
<feature type="transmembrane region" description="Helical" evidence="6">
    <location>
        <begin position="194"/>
        <end position="213"/>
    </location>
</feature>
<feature type="transmembrane region" description="Helical" evidence="6">
    <location>
        <begin position="256"/>
        <end position="275"/>
    </location>
</feature>
<sequence length="315" mass="31668">MIREQEIRQVRERPAERRLLARLLVLAAAVLWGTTGTAQALAPGSADPAAVGGVRVLIGGLALLVLALLRGGLGRPGSWSRLATALAAAGVAAYQICFFSGVARTGVALGTIVTIGSSPAFAGLLGLLARRERPEPGWGMATALTVAGAALLVLPGQEVGVDPRGVVLNLGAGAAYATFAVASKALMDAGRPPAAIMGLAFSGGALLLLPAVVTSDLTWLLQPRGMAVALHLGLVATALAYLLFGRGLQGTPVTTAATLSLAEPLTAASLGLLLLGERLTALGLAGAGLLFAGLVLLARPPGMRLRPSRGLPTDG</sequence>
<dbReference type="SUPFAM" id="SSF103481">
    <property type="entry name" value="Multidrug resistance efflux transporter EmrE"/>
    <property type="match status" value="2"/>
</dbReference>
<dbReference type="PANTHER" id="PTHR32322:SF2">
    <property type="entry name" value="EAMA DOMAIN-CONTAINING PROTEIN"/>
    <property type="match status" value="1"/>
</dbReference>
<organism evidence="8 9">
    <name type="scientific">Thermalbibacter longus</name>
    <dbReference type="NCBI Taxonomy" id="2951981"/>
    <lineage>
        <taxon>Bacteria</taxon>
        <taxon>Pseudomonadati</taxon>
        <taxon>Thermomicrobiota</taxon>
        <taxon>Thermomicrobia</taxon>
        <taxon>Thermomicrobiales</taxon>
        <taxon>Thermomicrobiaceae</taxon>
        <taxon>Thermalbibacter</taxon>
    </lineage>
</organism>
<evidence type="ECO:0000259" key="7">
    <source>
        <dbReference type="Pfam" id="PF00892"/>
    </source>
</evidence>
<evidence type="ECO:0000256" key="5">
    <source>
        <dbReference type="ARBA" id="ARBA00023136"/>
    </source>
</evidence>
<feature type="domain" description="EamA" evidence="7">
    <location>
        <begin position="164"/>
        <end position="298"/>
    </location>
</feature>
<dbReference type="Pfam" id="PF00892">
    <property type="entry name" value="EamA"/>
    <property type="match status" value="2"/>
</dbReference>
<dbReference type="InterPro" id="IPR037185">
    <property type="entry name" value="EmrE-like"/>
</dbReference>
<dbReference type="PANTHER" id="PTHR32322">
    <property type="entry name" value="INNER MEMBRANE TRANSPORTER"/>
    <property type="match status" value="1"/>
</dbReference>
<dbReference type="RefSeq" id="WP_284056545.1">
    <property type="nucleotide sequence ID" value="NZ_JAMSLR010000003.1"/>
</dbReference>
<feature type="transmembrane region" description="Helical" evidence="6">
    <location>
        <begin position="81"/>
        <end position="101"/>
    </location>
</feature>
<evidence type="ECO:0000256" key="4">
    <source>
        <dbReference type="ARBA" id="ARBA00022989"/>
    </source>
</evidence>
<feature type="transmembrane region" description="Helical" evidence="6">
    <location>
        <begin position="136"/>
        <end position="154"/>
    </location>
</feature>
<dbReference type="Proteomes" id="UP001165306">
    <property type="component" value="Unassembled WGS sequence"/>
</dbReference>
<comment type="similarity">
    <text evidence="2">Belongs to the EamA transporter family.</text>
</comment>
<comment type="subcellular location">
    <subcellularLocation>
        <location evidence="1">Membrane</location>
        <topology evidence="1">Multi-pass membrane protein</topology>
    </subcellularLocation>
</comment>
<evidence type="ECO:0000256" key="2">
    <source>
        <dbReference type="ARBA" id="ARBA00007362"/>
    </source>
</evidence>
<feature type="transmembrane region" description="Helical" evidence="6">
    <location>
        <begin position="48"/>
        <end position="69"/>
    </location>
</feature>
<feature type="transmembrane region" description="Helical" evidence="6">
    <location>
        <begin position="281"/>
        <end position="299"/>
    </location>
</feature>
<feature type="domain" description="EamA" evidence="7">
    <location>
        <begin position="22"/>
        <end position="153"/>
    </location>
</feature>
<reference evidence="8" key="1">
    <citation type="submission" date="2022-06" db="EMBL/GenBank/DDBJ databases">
        <title>CFH 74404 Thermomicrobiaceae sp.</title>
        <authorList>
            <person name="Ming H."/>
            <person name="Li W.-J."/>
            <person name="Zhao Z."/>
        </authorList>
    </citation>
    <scope>NUCLEOTIDE SEQUENCE</scope>
    <source>
        <strain evidence="8">CFH 74404</strain>
    </source>
</reference>
<dbReference type="GO" id="GO:0016020">
    <property type="term" value="C:membrane"/>
    <property type="evidence" value="ECO:0007669"/>
    <property type="project" value="UniProtKB-SubCell"/>
</dbReference>
<feature type="transmembrane region" description="Helical" evidence="6">
    <location>
        <begin position="107"/>
        <end position="129"/>
    </location>
</feature>
<gene>
    <name evidence="8" type="ORF">NET02_06370</name>
</gene>
<dbReference type="InterPro" id="IPR000620">
    <property type="entry name" value="EamA_dom"/>
</dbReference>
<proteinExistence type="inferred from homology"/>